<dbReference type="Proteomes" id="UP000688137">
    <property type="component" value="Unassembled WGS sequence"/>
</dbReference>
<name>A0A8S1L6Y9_PARPR</name>
<evidence type="ECO:0000313" key="3">
    <source>
        <dbReference type="Proteomes" id="UP000688137"/>
    </source>
</evidence>
<dbReference type="OMA" id="HTNAFAY"/>
<protein>
    <recommendedName>
        <fullName evidence="1">AMP-dependent synthetase/ligase domain-containing protein</fullName>
    </recommendedName>
</protein>
<keyword evidence="3" id="KW-1185">Reference proteome</keyword>
<evidence type="ECO:0000259" key="1">
    <source>
        <dbReference type="Pfam" id="PF00501"/>
    </source>
</evidence>
<organism evidence="2 3">
    <name type="scientific">Paramecium primaurelia</name>
    <dbReference type="NCBI Taxonomy" id="5886"/>
    <lineage>
        <taxon>Eukaryota</taxon>
        <taxon>Sar</taxon>
        <taxon>Alveolata</taxon>
        <taxon>Ciliophora</taxon>
        <taxon>Intramacronucleata</taxon>
        <taxon>Oligohymenophorea</taxon>
        <taxon>Peniculida</taxon>
        <taxon>Parameciidae</taxon>
        <taxon>Paramecium</taxon>
    </lineage>
</organism>
<proteinExistence type="predicted"/>
<dbReference type="InterPro" id="IPR000873">
    <property type="entry name" value="AMP-dep_synth/lig_dom"/>
</dbReference>
<comment type="caution">
    <text evidence="2">The sequence shown here is derived from an EMBL/GenBank/DDBJ whole genome shotgun (WGS) entry which is preliminary data.</text>
</comment>
<dbReference type="EMBL" id="CAJJDM010000032">
    <property type="protein sequence ID" value="CAD8062451.1"/>
    <property type="molecule type" value="Genomic_DNA"/>
</dbReference>
<feature type="domain" description="AMP-dependent synthetase/ligase" evidence="1">
    <location>
        <begin position="26"/>
        <end position="112"/>
    </location>
</feature>
<accession>A0A8S1L6Y9</accession>
<reference evidence="2" key="1">
    <citation type="submission" date="2021-01" db="EMBL/GenBank/DDBJ databases">
        <authorList>
            <consortium name="Genoscope - CEA"/>
            <person name="William W."/>
        </authorList>
    </citation>
    <scope>NUCLEOTIDE SEQUENCE</scope>
</reference>
<sequence>MLRFIYQGFSTLVKQNPLKNGFRFENQNLTWTFGEFDTHSSAFAYGLIEQGWKQGDKLLLLLGRSNTSEAATTFAGAAKAGVITVPFRSNDPNEIEKTISIVNPKGIVFSPNQLIGETKFIEILKTLVPETTQTQSGESLKSSKFTNLKWLIHTGFYSYPGTYKFRESLVYASRNFNRLSLPTVTGPVTAQLRNGQLQTYTYQDLAKMSEKVQGSKHVIVSGDPQTVTNFSIVVGGLERGYNTVLTGGDKVNKVQKILQYYDNYSLVVDDSVLSEQQQSVDVSNLQNLFTVGDVTKAQNVFQKQAIQI</sequence>
<evidence type="ECO:0000313" key="2">
    <source>
        <dbReference type="EMBL" id="CAD8062451.1"/>
    </source>
</evidence>
<dbReference type="AlphaFoldDB" id="A0A8S1L6Y9"/>
<dbReference type="Pfam" id="PF00501">
    <property type="entry name" value="AMP-binding"/>
    <property type="match status" value="1"/>
</dbReference>
<gene>
    <name evidence="2" type="ORF">PPRIM_AZ9-3.1.T0330143</name>
</gene>